<dbReference type="InterPro" id="IPR012939">
    <property type="entry name" value="Glyco_hydro_92"/>
</dbReference>
<dbReference type="GO" id="GO:0016787">
    <property type="term" value="F:hydrolase activity"/>
    <property type="evidence" value="ECO:0007669"/>
    <property type="project" value="UniProtKB-KW"/>
</dbReference>
<keyword evidence="3" id="KW-1185">Reference proteome</keyword>
<evidence type="ECO:0000313" key="2">
    <source>
        <dbReference type="EMBL" id="QNP54120.1"/>
    </source>
</evidence>
<dbReference type="Proteomes" id="UP000516093">
    <property type="component" value="Chromosome"/>
</dbReference>
<reference evidence="2 3" key="1">
    <citation type="submission" date="2020-08" db="EMBL/GenBank/DDBJ databases">
        <title>Genome sequence of Hymenobacter qilianensis JCM 19763T.</title>
        <authorList>
            <person name="Hyun D.-W."/>
            <person name="Bae J.-W."/>
        </authorList>
    </citation>
    <scope>NUCLEOTIDE SEQUENCE [LARGE SCALE GENOMIC DNA]</scope>
    <source>
        <strain evidence="2 3">JCM 19763</strain>
    </source>
</reference>
<dbReference type="EMBL" id="CP060784">
    <property type="protein sequence ID" value="QNP54120.1"/>
    <property type="molecule type" value="Genomic_DNA"/>
</dbReference>
<protein>
    <submittedName>
        <fullName evidence="2">Glycoside hydrolase family 92 protein</fullName>
    </submittedName>
</protein>
<dbReference type="Gene3D" id="3.30.2080.10">
    <property type="entry name" value="GH92 mannosidase domain"/>
    <property type="match status" value="1"/>
</dbReference>
<organism evidence="2 3">
    <name type="scientific">Hymenobacter qilianensis</name>
    <dbReference type="NCBI Taxonomy" id="1385715"/>
    <lineage>
        <taxon>Bacteria</taxon>
        <taxon>Pseudomonadati</taxon>
        <taxon>Bacteroidota</taxon>
        <taxon>Cytophagia</taxon>
        <taxon>Cytophagales</taxon>
        <taxon>Hymenobacteraceae</taxon>
        <taxon>Hymenobacter</taxon>
    </lineage>
</organism>
<name>A0A7H0H0Q4_9BACT</name>
<dbReference type="Pfam" id="PF07971">
    <property type="entry name" value="Glyco_hydro_92"/>
    <property type="match status" value="1"/>
</dbReference>
<evidence type="ECO:0000259" key="1">
    <source>
        <dbReference type="Pfam" id="PF07971"/>
    </source>
</evidence>
<accession>A0A7H0H0Q4</accession>
<evidence type="ECO:0000313" key="3">
    <source>
        <dbReference type="Proteomes" id="UP000516093"/>
    </source>
</evidence>
<dbReference type="KEGG" id="hqi:H9L05_14285"/>
<feature type="domain" description="Glycosyl hydrolase family 92" evidence="1">
    <location>
        <begin position="3"/>
        <end position="43"/>
    </location>
</feature>
<gene>
    <name evidence="2" type="ORF">H9L05_14285</name>
</gene>
<dbReference type="AlphaFoldDB" id="A0A7H0H0Q4"/>
<proteinExistence type="predicted"/>
<sequence>MSIKSQSGKKYVKEARLNGQKLKRPFLAHQNIVKGGELVFLMAARP</sequence>
<keyword evidence="2" id="KW-0378">Hydrolase</keyword>